<organism evidence="3 4">
    <name type="scientific">Strongylocentrotus purpuratus</name>
    <name type="common">Purple sea urchin</name>
    <dbReference type="NCBI Taxonomy" id="7668"/>
    <lineage>
        <taxon>Eukaryota</taxon>
        <taxon>Metazoa</taxon>
        <taxon>Echinodermata</taxon>
        <taxon>Eleutherozoa</taxon>
        <taxon>Echinozoa</taxon>
        <taxon>Echinoidea</taxon>
        <taxon>Euechinoidea</taxon>
        <taxon>Echinacea</taxon>
        <taxon>Camarodonta</taxon>
        <taxon>Echinidea</taxon>
        <taxon>Strongylocentrotidae</taxon>
        <taxon>Strongylocentrotus</taxon>
    </lineage>
</organism>
<evidence type="ECO:0000256" key="2">
    <source>
        <dbReference type="SAM" id="MobiDB-lite"/>
    </source>
</evidence>
<dbReference type="EnsemblMetazoa" id="XM_788647">
    <property type="protein sequence ID" value="XP_793740"/>
    <property type="gene ID" value="LOC588988"/>
</dbReference>
<evidence type="ECO:0000256" key="1">
    <source>
        <dbReference type="ARBA" id="ARBA00005361"/>
    </source>
</evidence>
<protein>
    <submittedName>
        <fullName evidence="3">Uncharacterized protein</fullName>
    </submittedName>
</protein>
<dbReference type="RefSeq" id="XP_011662765.1">
    <property type="nucleotide sequence ID" value="XM_011664463.2"/>
</dbReference>
<proteinExistence type="inferred from homology"/>
<dbReference type="OrthoDB" id="10260741at2759"/>
<feature type="compositionally biased region" description="Low complexity" evidence="2">
    <location>
        <begin position="24"/>
        <end position="35"/>
    </location>
</feature>
<dbReference type="EnsemblMetazoa" id="XM_011664463">
    <property type="protein sequence ID" value="XP_011662765"/>
    <property type="gene ID" value="LOC588988"/>
</dbReference>
<keyword evidence="4" id="KW-1185">Reference proteome</keyword>
<reference evidence="3" key="2">
    <citation type="submission" date="2021-01" db="UniProtKB">
        <authorList>
            <consortium name="EnsemblMetazoa"/>
        </authorList>
    </citation>
    <scope>IDENTIFICATION</scope>
</reference>
<dbReference type="RefSeq" id="XP_011662764.1">
    <property type="nucleotide sequence ID" value="XM_011664462.2"/>
</dbReference>
<dbReference type="Proteomes" id="UP000007110">
    <property type="component" value="Unassembled WGS sequence"/>
</dbReference>
<dbReference type="GO" id="GO:0005868">
    <property type="term" value="C:cytoplasmic dynein complex"/>
    <property type="evidence" value="ECO:0000318"/>
    <property type="project" value="GO_Central"/>
</dbReference>
<dbReference type="GO" id="GO:0045505">
    <property type="term" value="F:dynein intermediate chain binding"/>
    <property type="evidence" value="ECO:0000318"/>
    <property type="project" value="GO_Central"/>
</dbReference>
<dbReference type="EnsemblMetazoa" id="XM_011664461">
    <property type="protein sequence ID" value="XP_011662763"/>
    <property type="gene ID" value="LOC588988"/>
</dbReference>
<dbReference type="Gene3D" id="3.30.1140.40">
    <property type="entry name" value="Tctex-1"/>
    <property type="match status" value="1"/>
</dbReference>
<name>A0A7M7HF18_STRPU</name>
<dbReference type="OMA" id="DKTRYEP"/>
<dbReference type="InParanoid" id="A0A7M7HF18"/>
<dbReference type="RefSeq" id="XP_011662763.1">
    <property type="nucleotide sequence ID" value="XM_011664461.2"/>
</dbReference>
<reference evidence="4" key="1">
    <citation type="submission" date="2015-02" db="EMBL/GenBank/DDBJ databases">
        <title>Genome sequencing for Strongylocentrotus purpuratus.</title>
        <authorList>
            <person name="Murali S."/>
            <person name="Liu Y."/>
            <person name="Vee V."/>
            <person name="English A."/>
            <person name="Wang M."/>
            <person name="Skinner E."/>
            <person name="Han Y."/>
            <person name="Muzny D.M."/>
            <person name="Worley K.C."/>
            <person name="Gibbs R.A."/>
        </authorList>
    </citation>
    <scope>NUCLEOTIDE SEQUENCE</scope>
</reference>
<sequence length="206" mass="23255">MAALSEHNLEQFNQQQPTGRRRTSIMSRRTSIVSSHSTSKDGDTMGPPGHPGKWRRMSRAYSISMGSHRGAHALRSAAESQQSKPAPKFENTYKMKPDEEAVFKPSAVRSILENVLERYLSTAQYAPKTVSIFTQNIVDEVKRRVKDLKMPRYKIVCQVYIGSKNGQSMQMVSRAVWNTDTDNFATASFQNQSLYAIASVHATYFE</sequence>
<feature type="region of interest" description="Disordered" evidence="2">
    <location>
        <begin position="1"/>
        <end position="55"/>
    </location>
</feature>
<dbReference type="CDD" id="cd21451">
    <property type="entry name" value="DLC-like_TCTEX1D"/>
    <property type="match status" value="1"/>
</dbReference>
<dbReference type="PANTHER" id="PTHR21255:SF65">
    <property type="entry name" value="TCTEX1 DOMAIN-CONTAINING PROTEIN 2"/>
    <property type="match status" value="1"/>
</dbReference>
<dbReference type="GO" id="GO:0005737">
    <property type="term" value="C:cytoplasm"/>
    <property type="evidence" value="ECO:0000318"/>
    <property type="project" value="GO_Central"/>
</dbReference>
<dbReference type="PANTHER" id="PTHR21255">
    <property type="entry name" value="T-COMPLEX-ASSOCIATED-TESTIS-EXPRESSED 1/ DYNEIN LIGHT CHAIN"/>
    <property type="match status" value="1"/>
</dbReference>
<accession>A0A7M7HF18</accession>
<dbReference type="GeneID" id="588988"/>
<dbReference type="Pfam" id="PF03645">
    <property type="entry name" value="Tctex-1"/>
    <property type="match status" value="1"/>
</dbReference>
<comment type="similarity">
    <text evidence="1">Belongs to the dynein light chain Tctex-type family.</text>
</comment>
<dbReference type="GO" id="GO:0007018">
    <property type="term" value="P:microtubule-based movement"/>
    <property type="evidence" value="ECO:0000318"/>
    <property type="project" value="GO_Central"/>
</dbReference>
<dbReference type="InterPro" id="IPR005334">
    <property type="entry name" value="Tctex-1-like"/>
</dbReference>
<dbReference type="AlphaFoldDB" id="A0A7M7HF18"/>
<evidence type="ECO:0000313" key="4">
    <source>
        <dbReference type="Proteomes" id="UP000007110"/>
    </source>
</evidence>
<dbReference type="InterPro" id="IPR038586">
    <property type="entry name" value="Tctex-1-like_sf"/>
</dbReference>
<dbReference type="RefSeq" id="XP_793740.1">
    <property type="nucleotide sequence ID" value="XM_788647.5"/>
</dbReference>
<feature type="region of interest" description="Disordered" evidence="2">
    <location>
        <begin position="68"/>
        <end position="90"/>
    </location>
</feature>
<dbReference type="EnsemblMetazoa" id="XM_011664462">
    <property type="protein sequence ID" value="XP_011662764"/>
    <property type="gene ID" value="LOC588988"/>
</dbReference>
<evidence type="ECO:0000313" key="3">
    <source>
        <dbReference type="EnsemblMetazoa" id="XP_011662764"/>
    </source>
</evidence>
<dbReference type="KEGG" id="spu:588988"/>